<protein>
    <recommendedName>
        <fullName evidence="3">Secreted protein</fullName>
    </recommendedName>
</protein>
<name>A0AAW0UED0_SCYPA</name>
<evidence type="ECO:0000313" key="1">
    <source>
        <dbReference type="EMBL" id="KAK8397296.1"/>
    </source>
</evidence>
<proteinExistence type="predicted"/>
<comment type="caution">
    <text evidence="1">The sequence shown here is derived from an EMBL/GenBank/DDBJ whole genome shotgun (WGS) entry which is preliminary data.</text>
</comment>
<evidence type="ECO:0008006" key="3">
    <source>
        <dbReference type="Google" id="ProtNLM"/>
    </source>
</evidence>
<gene>
    <name evidence="1" type="ORF">O3P69_004773</name>
</gene>
<organism evidence="1 2">
    <name type="scientific">Scylla paramamosain</name>
    <name type="common">Mud crab</name>
    <dbReference type="NCBI Taxonomy" id="85552"/>
    <lineage>
        <taxon>Eukaryota</taxon>
        <taxon>Metazoa</taxon>
        <taxon>Ecdysozoa</taxon>
        <taxon>Arthropoda</taxon>
        <taxon>Crustacea</taxon>
        <taxon>Multicrustacea</taxon>
        <taxon>Malacostraca</taxon>
        <taxon>Eumalacostraca</taxon>
        <taxon>Eucarida</taxon>
        <taxon>Decapoda</taxon>
        <taxon>Pleocyemata</taxon>
        <taxon>Brachyura</taxon>
        <taxon>Eubrachyura</taxon>
        <taxon>Portunoidea</taxon>
        <taxon>Portunidae</taxon>
        <taxon>Portuninae</taxon>
        <taxon>Scylla</taxon>
    </lineage>
</organism>
<evidence type="ECO:0000313" key="2">
    <source>
        <dbReference type="Proteomes" id="UP001487740"/>
    </source>
</evidence>
<sequence>MPVFLGLLPASAACTRCSACLSKFAHRSILLHAASCSINRFLKNLSDRIPCCKPFYQQLLGTIANRSFNNER</sequence>
<dbReference type="Proteomes" id="UP001487740">
    <property type="component" value="Unassembled WGS sequence"/>
</dbReference>
<dbReference type="AlphaFoldDB" id="A0AAW0UED0"/>
<reference evidence="1 2" key="1">
    <citation type="submission" date="2023-03" db="EMBL/GenBank/DDBJ databases">
        <title>High-quality genome of Scylla paramamosain provides insights in environmental adaptation.</title>
        <authorList>
            <person name="Zhang L."/>
        </authorList>
    </citation>
    <scope>NUCLEOTIDE SEQUENCE [LARGE SCALE GENOMIC DNA]</scope>
    <source>
        <strain evidence="1">LZ_2023a</strain>
        <tissue evidence="1">Muscle</tissue>
    </source>
</reference>
<dbReference type="EMBL" id="JARAKH010000014">
    <property type="protein sequence ID" value="KAK8397296.1"/>
    <property type="molecule type" value="Genomic_DNA"/>
</dbReference>
<accession>A0AAW0UED0</accession>
<keyword evidence="2" id="KW-1185">Reference proteome</keyword>